<evidence type="ECO:0008006" key="7">
    <source>
        <dbReference type="Google" id="ProtNLM"/>
    </source>
</evidence>
<keyword evidence="1" id="KW-0378">Hydrolase</keyword>
<dbReference type="AlphaFoldDB" id="A0A813JQJ4"/>
<name>A0A813JQJ4_POLGL</name>
<dbReference type="InterPro" id="IPR008979">
    <property type="entry name" value="Galactose-bd-like_sf"/>
</dbReference>
<protein>
    <recommendedName>
        <fullName evidence="7">Beta-galactosidase</fullName>
    </recommendedName>
</protein>
<sequence length="305" mass="33147">MRAVRLPMLAPRSVSLCEISSWAEALPALAAGRSRYHVTPLPVEGLGEGDGYVFYRLVGTGGKTKSLGGLGGMDLRLYGVRDFALVFCDGQPLGIWDRNSEPMLVLPPGTSQLDILVEVTARVNFGPHVAERKGLVGSVRLGIRQQDEREVFGWESTALPMRSEDLARLPWQRRGQGQAGGAGPCFYRGTFSLSDEEEPADTWLHLPGFTRGFVALNGFNLGWHRQEGPQLSLYAPAALLRRGAQNEIVVFELLATAQAPGAGGVAPAALLEEAPRWSCNRTAAVTSQLRETWDFARQAGMGRVY</sequence>
<comment type="caution">
    <text evidence="5">The sequence shown here is derived from an EMBL/GenBank/DDBJ whole genome shotgun (WGS) entry which is preliminary data.</text>
</comment>
<evidence type="ECO:0000259" key="4">
    <source>
        <dbReference type="Pfam" id="PF21467"/>
    </source>
</evidence>
<dbReference type="SUPFAM" id="SSF49785">
    <property type="entry name" value="Galactose-binding domain-like"/>
    <property type="match status" value="1"/>
</dbReference>
<feature type="domain" description="Beta-galactosidase galactose-binding" evidence="4">
    <location>
        <begin position="184"/>
        <end position="243"/>
    </location>
</feature>
<gene>
    <name evidence="5" type="ORF">PGLA2088_LOCUS23760</name>
</gene>
<organism evidence="5 6">
    <name type="scientific">Polarella glacialis</name>
    <name type="common">Dinoflagellate</name>
    <dbReference type="NCBI Taxonomy" id="89957"/>
    <lineage>
        <taxon>Eukaryota</taxon>
        <taxon>Sar</taxon>
        <taxon>Alveolata</taxon>
        <taxon>Dinophyceae</taxon>
        <taxon>Suessiales</taxon>
        <taxon>Suessiaceae</taxon>
        <taxon>Polarella</taxon>
    </lineage>
</organism>
<evidence type="ECO:0000256" key="2">
    <source>
        <dbReference type="ARBA" id="ARBA00023295"/>
    </source>
</evidence>
<dbReference type="Pfam" id="PF21317">
    <property type="entry name" value="BetaGal_ABD_1"/>
    <property type="match status" value="1"/>
</dbReference>
<dbReference type="InterPro" id="IPR001944">
    <property type="entry name" value="Glycoside_Hdrlase_35"/>
</dbReference>
<dbReference type="EMBL" id="CAJNNW010026259">
    <property type="protein sequence ID" value="CAE8684027.1"/>
    <property type="molecule type" value="Genomic_DNA"/>
</dbReference>
<evidence type="ECO:0000259" key="3">
    <source>
        <dbReference type="Pfam" id="PF21317"/>
    </source>
</evidence>
<evidence type="ECO:0000256" key="1">
    <source>
        <dbReference type="ARBA" id="ARBA00022801"/>
    </source>
</evidence>
<feature type="domain" description="Beta-galactosidase 1-like first all-beta" evidence="3">
    <location>
        <begin position="40"/>
        <end position="145"/>
    </location>
</feature>
<dbReference type="GO" id="GO:0005975">
    <property type="term" value="P:carbohydrate metabolic process"/>
    <property type="evidence" value="ECO:0007669"/>
    <property type="project" value="InterPro"/>
</dbReference>
<dbReference type="Pfam" id="PF21467">
    <property type="entry name" value="BetaGal_gal-bd"/>
    <property type="match status" value="1"/>
</dbReference>
<accession>A0A813JQJ4</accession>
<dbReference type="Gene3D" id="2.60.120.260">
    <property type="entry name" value="Galactose-binding domain-like"/>
    <property type="match status" value="2"/>
</dbReference>
<dbReference type="InterPro" id="IPR048912">
    <property type="entry name" value="BetaGal1-like_ABD1"/>
</dbReference>
<keyword evidence="2" id="KW-0326">Glycosidase</keyword>
<evidence type="ECO:0000313" key="5">
    <source>
        <dbReference type="EMBL" id="CAE8684027.1"/>
    </source>
</evidence>
<proteinExistence type="predicted"/>
<dbReference type="Proteomes" id="UP000626109">
    <property type="component" value="Unassembled WGS sequence"/>
</dbReference>
<dbReference type="GO" id="GO:0004553">
    <property type="term" value="F:hydrolase activity, hydrolyzing O-glycosyl compounds"/>
    <property type="evidence" value="ECO:0007669"/>
    <property type="project" value="InterPro"/>
</dbReference>
<evidence type="ECO:0000313" key="6">
    <source>
        <dbReference type="Proteomes" id="UP000626109"/>
    </source>
</evidence>
<dbReference type="PANTHER" id="PTHR23421">
    <property type="entry name" value="BETA-GALACTOSIDASE RELATED"/>
    <property type="match status" value="1"/>
</dbReference>
<reference evidence="5" key="1">
    <citation type="submission" date="2021-02" db="EMBL/GenBank/DDBJ databases">
        <authorList>
            <person name="Dougan E. K."/>
            <person name="Rhodes N."/>
            <person name="Thang M."/>
            <person name="Chan C."/>
        </authorList>
    </citation>
    <scope>NUCLEOTIDE SEQUENCE</scope>
</reference>
<dbReference type="InterPro" id="IPR048913">
    <property type="entry name" value="BetaGal_gal-bd"/>
</dbReference>